<dbReference type="PROSITE" id="PS50082">
    <property type="entry name" value="WD_REPEATS_2"/>
    <property type="match status" value="4"/>
</dbReference>
<feature type="repeat" description="WD" evidence="10">
    <location>
        <begin position="173"/>
        <end position="205"/>
    </location>
</feature>
<dbReference type="PROSITE" id="PS00678">
    <property type="entry name" value="WD_REPEATS_1"/>
    <property type="match status" value="1"/>
</dbReference>
<evidence type="ECO:0000256" key="6">
    <source>
        <dbReference type="ARBA" id="ARBA00022853"/>
    </source>
</evidence>
<dbReference type="GO" id="GO:0000785">
    <property type="term" value="C:chromatin"/>
    <property type="evidence" value="ECO:0007669"/>
    <property type="project" value="TreeGrafter"/>
</dbReference>
<reference evidence="15" key="1">
    <citation type="submission" date="2023-03" db="EMBL/GenBank/DDBJ databases">
        <title>Massive genome expansion in bonnet fungi (Mycena s.s.) driven by repeated elements and novel gene families across ecological guilds.</title>
        <authorList>
            <consortium name="Lawrence Berkeley National Laboratory"/>
            <person name="Harder C.B."/>
            <person name="Miyauchi S."/>
            <person name="Viragh M."/>
            <person name="Kuo A."/>
            <person name="Thoen E."/>
            <person name="Andreopoulos B."/>
            <person name="Lu D."/>
            <person name="Skrede I."/>
            <person name="Drula E."/>
            <person name="Henrissat B."/>
            <person name="Morin E."/>
            <person name="Kohler A."/>
            <person name="Barry K."/>
            <person name="LaButti K."/>
            <person name="Morin E."/>
            <person name="Salamov A."/>
            <person name="Lipzen A."/>
            <person name="Mereny Z."/>
            <person name="Hegedus B."/>
            <person name="Baldrian P."/>
            <person name="Stursova M."/>
            <person name="Weitz H."/>
            <person name="Taylor A."/>
            <person name="Grigoriev I.V."/>
            <person name="Nagy L.G."/>
            <person name="Martin F."/>
            <person name="Kauserud H."/>
        </authorList>
    </citation>
    <scope>NUCLEOTIDE SEQUENCE</scope>
    <source>
        <strain evidence="15">9144</strain>
    </source>
</reference>
<dbReference type="GO" id="GO:0000417">
    <property type="term" value="C:HIR complex"/>
    <property type="evidence" value="ECO:0007669"/>
    <property type="project" value="TreeGrafter"/>
</dbReference>
<feature type="repeat" description="WD" evidence="10">
    <location>
        <begin position="73"/>
        <end position="107"/>
    </location>
</feature>
<evidence type="ECO:0000313" key="16">
    <source>
        <dbReference type="Proteomes" id="UP001219525"/>
    </source>
</evidence>
<evidence type="ECO:0000256" key="8">
    <source>
        <dbReference type="ARBA" id="ARBA00023163"/>
    </source>
</evidence>
<feature type="region of interest" description="Disordered" evidence="12">
    <location>
        <begin position="488"/>
        <end position="507"/>
    </location>
</feature>
<evidence type="ECO:0000256" key="4">
    <source>
        <dbReference type="ARBA" id="ARBA00022574"/>
    </source>
</evidence>
<comment type="similarity">
    <text evidence="2 11">Belongs to the WD repeat HIR1 family.</text>
</comment>
<dbReference type="GO" id="GO:0006355">
    <property type="term" value="P:regulation of DNA-templated transcription"/>
    <property type="evidence" value="ECO:0007669"/>
    <property type="project" value="InterPro"/>
</dbReference>
<dbReference type="SMART" id="SM00320">
    <property type="entry name" value="WD40"/>
    <property type="match status" value="8"/>
</dbReference>
<sequence length="922" mass="100705">MRFTKPAWVVHKDSAAKSDSSKPLCIFSVHVHPDGSRIATGGLDAKIRIWSTKPILNAASELSNKPPKALSTLAMHTGPVLTVRWAHCGKWLASGSDDEIVMIWDFDPSAKGKVWGSDEVNVEGWKPLKRLPGHDSDVTDVAWSPGDRYLASVALDSKVIIWCGFTHERLRTLDQHQGFVKGVCWDPVGEYLATQSDDRSVKIWNTTDWSLEAEVTKPFEDSPGSTFFRRLSWSPDGAHITASNATNNKGFVFIASVITRNTWTSEISLVGHENTVEVASYNPHIFLRNPQGQVQTSNICSVVALGADDCSVSIWQTKSARPLIVAKEVFDRQIMDLNWSWDGLSLYAVSSDGTLAVFNFDPDELEGICPHSVQASYLKKFGFTAPPVPEGYSHDSVRQLTPPPSPRLQSQGMDQADFGGSTGGEERVNVLVAKRGGKKRAGLSTVSMPMPMASQLPVSQPLSASIPPPSAFVGPSLTGVSISKRAQFNQQQQQQLQQQHHQIQQQERAPSVFDVDADTWGSGDVRIDAVEEGGRKRKNTAISMDGEEPKRPRTLGGDRKRVVVPVKELASGTGGVARTPWSIGSINLPVPPLMTRIATTVEGSDDLFEAINPETDDDVPEVSLMSGKHTQWLDYTPSPALVVCASSRFCAVGMRDGSVIVYSHTGRRMMPSLALGAPCSFIDARANILMILTSSGQLHAWDVKKQSALFPPVSVSAILTSPNFTITSAKVQPCGAAILTCSNGVVYSYDAALLSFVKLTERWWAEGSDVWQARQRSLTNPTANRGVLSVTEGSIAGSAESSADKRRPKYWSEAMTLAHLETRMHSSRLLDSGAEYKQALSQYTKKLTEEGYKGKAEELIRDLLGPMYSRSGEAWSPTVAGLSKRELLKDVLSAFGRSKTLTKLALDWQDVLKRSISEEADR</sequence>
<dbReference type="PROSITE" id="PS50294">
    <property type="entry name" value="WD_REPEATS_REGION"/>
    <property type="match status" value="3"/>
</dbReference>
<keyword evidence="8 11" id="KW-0804">Transcription</keyword>
<evidence type="ECO:0000256" key="9">
    <source>
        <dbReference type="ARBA" id="ARBA00023242"/>
    </source>
</evidence>
<evidence type="ECO:0000313" key="15">
    <source>
        <dbReference type="EMBL" id="KAJ7201693.1"/>
    </source>
</evidence>
<dbReference type="AlphaFoldDB" id="A0AAD6YC39"/>
<dbReference type="SUPFAM" id="SSF50978">
    <property type="entry name" value="WD40 repeat-like"/>
    <property type="match status" value="2"/>
</dbReference>
<evidence type="ECO:0000256" key="12">
    <source>
        <dbReference type="SAM" id="MobiDB-lite"/>
    </source>
</evidence>
<gene>
    <name evidence="15" type="ORF">GGX14DRAFT_502340</name>
</gene>
<keyword evidence="4 10" id="KW-0853">WD repeat</keyword>
<keyword evidence="5 11" id="KW-0677">Repeat</keyword>
<dbReference type="InterPro" id="IPR015943">
    <property type="entry name" value="WD40/YVTN_repeat-like_dom_sf"/>
</dbReference>
<dbReference type="Pfam" id="PF07569">
    <property type="entry name" value="Hira"/>
    <property type="match status" value="1"/>
</dbReference>
<protein>
    <recommendedName>
        <fullName evidence="11">Protein HIR</fullName>
    </recommendedName>
</protein>
<dbReference type="GO" id="GO:0031491">
    <property type="term" value="F:nucleosome binding"/>
    <property type="evidence" value="ECO:0007669"/>
    <property type="project" value="TreeGrafter"/>
</dbReference>
<evidence type="ECO:0000256" key="10">
    <source>
        <dbReference type="PROSITE-ProRule" id="PRU00221"/>
    </source>
</evidence>
<dbReference type="InterPro" id="IPR001680">
    <property type="entry name" value="WD40_rpt"/>
</dbReference>
<evidence type="ECO:0000256" key="11">
    <source>
        <dbReference type="RuleBase" id="RU364014"/>
    </source>
</evidence>
<evidence type="ECO:0000256" key="5">
    <source>
        <dbReference type="ARBA" id="ARBA00022737"/>
    </source>
</evidence>
<evidence type="ECO:0000259" key="13">
    <source>
        <dbReference type="Pfam" id="PF07569"/>
    </source>
</evidence>
<name>A0AAD6YC39_9AGAR</name>
<comment type="function">
    <text evidence="11">Required for replication-independent chromatin assembly and for the periodic repression of histone gene transcription during the cell cycle.</text>
</comment>
<dbReference type="InterPro" id="IPR055410">
    <property type="entry name" value="Beta-prop_CAF1B_HIR1"/>
</dbReference>
<proteinExistence type="inferred from homology"/>
<dbReference type="InterPro" id="IPR019775">
    <property type="entry name" value="WD40_repeat_CS"/>
</dbReference>
<comment type="caution">
    <text evidence="15">The sequence shown here is derived from an EMBL/GenBank/DDBJ whole genome shotgun (WGS) entry which is preliminary data.</text>
</comment>
<evidence type="ECO:0000256" key="7">
    <source>
        <dbReference type="ARBA" id="ARBA00023015"/>
    </source>
</evidence>
<keyword evidence="9 11" id="KW-0539">Nucleus</keyword>
<organism evidence="15 16">
    <name type="scientific">Mycena pura</name>
    <dbReference type="NCBI Taxonomy" id="153505"/>
    <lineage>
        <taxon>Eukaryota</taxon>
        <taxon>Fungi</taxon>
        <taxon>Dikarya</taxon>
        <taxon>Basidiomycota</taxon>
        <taxon>Agaricomycotina</taxon>
        <taxon>Agaricomycetes</taxon>
        <taxon>Agaricomycetidae</taxon>
        <taxon>Agaricales</taxon>
        <taxon>Marasmiineae</taxon>
        <taxon>Mycenaceae</taxon>
        <taxon>Mycena</taxon>
    </lineage>
</organism>
<dbReference type="CDD" id="cd00200">
    <property type="entry name" value="WD40"/>
    <property type="match status" value="1"/>
</dbReference>
<dbReference type="GO" id="GO:0006351">
    <property type="term" value="P:DNA-templated transcription"/>
    <property type="evidence" value="ECO:0007669"/>
    <property type="project" value="InterPro"/>
</dbReference>
<dbReference type="GO" id="GO:0006338">
    <property type="term" value="P:chromatin remodeling"/>
    <property type="evidence" value="ECO:0007669"/>
    <property type="project" value="InterPro"/>
</dbReference>
<evidence type="ECO:0000256" key="1">
    <source>
        <dbReference type="ARBA" id="ARBA00004123"/>
    </source>
</evidence>
<comment type="subcellular location">
    <subcellularLocation>
        <location evidence="1 11">Nucleus</location>
    </subcellularLocation>
</comment>
<evidence type="ECO:0000256" key="2">
    <source>
        <dbReference type="ARBA" id="ARBA00007306"/>
    </source>
</evidence>
<feature type="domain" description="CAF1B/HIR1 beta-propeller" evidence="14">
    <location>
        <begin position="35"/>
        <end position="365"/>
    </location>
</feature>
<keyword evidence="7 11" id="KW-0805">Transcription regulation</keyword>
<evidence type="ECO:0000259" key="14">
    <source>
        <dbReference type="Pfam" id="PF24105"/>
    </source>
</evidence>
<dbReference type="Pfam" id="PF24105">
    <property type="entry name" value="Beta-prop_CAF1B_HIR1"/>
    <property type="match status" value="1"/>
</dbReference>
<feature type="compositionally biased region" description="Low complexity" evidence="12">
    <location>
        <begin position="490"/>
        <end position="506"/>
    </location>
</feature>
<dbReference type="Gene3D" id="2.130.10.10">
    <property type="entry name" value="YVTN repeat-like/Quinoprotein amine dehydrogenase"/>
    <property type="match status" value="2"/>
</dbReference>
<dbReference type="EMBL" id="JARJCW010000058">
    <property type="protein sequence ID" value="KAJ7201693.1"/>
    <property type="molecule type" value="Genomic_DNA"/>
</dbReference>
<keyword evidence="3 11" id="KW-0678">Repressor</keyword>
<dbReference type="PANTHER" id="PTHR13831:SF0">
    <property type="entry name" value="PROTEIN HIRA"/>
    <property type="match status" value="1"/>
</dbReference>
<feature type="region of interest" description="Disordered" evidence="12">
    <location>
        <begin position="392"/>
        <end position="426"/>
    </location>
</feature>
<dbReference type="InterPro" id="IPR036322">
    <property type="entry name" value="WD40_repeat_dom_sf"/>
</dbReference>
<keyword evidence="16" id="KW-1185">Reference proteome</keyword>
<dbReference type="Proteomes" id="UP001219525">
    <property type="component" value="Unassembled WGS sequence"/>
</dbReference>
<keyword evidence="6 11" id="KW-0156">Chromatin regulator</keyword>
<evidence type="ECO:0000256" key="3">
    <source>
        <dbReference type="ARBA" id="ARBA00022491"/>
    </source>
</evidence>
<feature type="repeat" description="WD" evidence="10">
    <location>
        <begin position="26"/>
        <end position="51"/>
    </location>
</feature>
<dbReference type="InterPro" id="IPR031120">
    <property type="entry name" value="HIR1-like"/>
</dbReference>
<feature type="domain" description="Protein HIRA-like C-terminal" evidence="13">
    <location>
        <begin position="666"/>
        <end position="863"/>
    </location>
</feature>
<dbReference type="GO" id="GO:0005634">
    <property type="term" value="C:nucleus"/>
    <property type="evidence" value="ECO:0007669"/>
    <property type="project" value="UniProtKB-SubCell"/>
</dbReference>
<accession>A0AAD6YC39</accession>
<dbReference type="InterPro" id="IPR011494">
    <property type="entry name" value="HIRA-like_C"/>
</dbReference>
<feature type="repeat" description="WD" evidence="10">
    <location>
        <begin position="131"/>
        <end position="162"/>
    </location>
</feature>
<dbReference type="PANTHER" id="PTHR13831">
    <property type="entry name" value="MEMBER OF THE HIR1 FAMILY OF WD-REPEAT PROTEINS"/>
    <property type="match status" value="1"/>
</dbReference>